<proteinExistence type="predicted"/>
<evidence type="ECO:0000313" key="2">
    <source>
        <dbReference type="EMBL" id="MDT0336865.1"/>
    </source>
</evidence>
<gene>
    <name evidence="2" type="ORF">RJN63_08505</name>
</gene>
<dbReference type="EMBL" id="JAVRAA010000003">
    <property type="protein sequence ID" value="MDT0336865.1"/>
    <property type="molecule type" value="Genomic_DNA"/>
</dbReference>
<evidence type="ECO:0000259" key="1">
    <source>
        <dbReference type="Pfam" id="PF08885"/>
    </source>
</evidence>
<dbReference type="Pfam" id="PF08885">
    <property type="entry name" value="GSCFA"/>
    <property type="match status" value="1"/>
</dbReference>
<dbReference type="RefSeq" id="WP_051057383.1">
    <property type="nucleotide sequence ID" value="NZ_JAVLSM010000004.1"/>
</dbReference>
<protein>
    <submittedName>
        <fullName evidence="2">GSCFA domain-containing protein</fullName>
    </submittedName>
</protein>
<reference evidence="2" key="1">
    <citation type="submission" date="2023-02" db="EMBL/GenBank/DDBJ databases">
        <title>Description of Herbaspirillum huttiense subsp. nephrolepsisexaltata and Herbaspirillum huttiense subsp. lycopersicon.</title>
        <authorList>
            <person name="Poudel M."/>
            <person name="Sharma A."/>
            <person name="Goss E."/>
            <person name="Tapia J.H."/>
            <person name="Harmon C.M."/>
            <person name="Jones J.B."/>
        </authorList>
    </citation>
    <scope>NUCLEOTIDE SEQUENCE</scope>
    <source>
        <strain evidence="2">NC40101</strain>
    </source>
</reference>
<name>A0AAE4K5B3_9BURK</name>
<organism evidence="2">
    <name type="scientific">Herbaspirillum huttiense subsp. nephrolepidis</name>
    <dbReference type="NCBI Taxonomy" id="3075126"/>
    <lineage>
        <taxon>Bacteria</taxon>
        <taxon>Pseudomonadati</taxon>
        <taxon>Pseudomonadota</taxon>
        <taxon>Betaproteobacteria</taxon>
        <taxon>Burkholderiales</taxon>
        <taxon>Oxalobacteraceae</taxon>
        <taxon>Herbaspirillum</taxon>
    </lineage>
</organism>
<sequence>MSNPHFSEAIMNSSASNLDPIVTHLIEHGKREDLLAAGAQFIRENRRSDAIACFARLAEEKSDLNARFIHAQLIDDGSHKQLAAARDAAVSILEDFPALFDNGTEANCALVRFAAQRCSYVGPQEKAADLYRRLVAMSNSAADYYHLSESLSHINNVANNLADSIAALEKAIALDPAVYDTDTNRETIKLGKAALAQQAEAASPKRKKIGRYPLTEDFVGDLPALIKKHIAFDLRNEEKFISRATRFFTMGSCFARNISAALNKSGYNSTHMEISEYINTTFANRAFVDWLSTGKTDVAVSERIQELLPPGWSADSTLEKIRNSDVFILTLGVAPAFFDKTTGAFVLPRPTALNSRVLGEKYEYRTTTVQENVDNVLYLINFVRKLAPHAKVVITVSPVPLIASFEFESCVVADCLSKSTMRLVAHQVVHQSGLSNVLYWPSFEVFRWGGSNASNFYAADDGAAWHVSEEKVNGTIGAFIDMFDAGR</sequence>
<comment type="caution">
    <text evidence="2">The sequence shown here is derived from an EMBL/GenBank/DDBJ whole genome shotgun (WGS) entry which is preliminary data.</text>
</comment>
<feature type="domain" description="GSCFA" evidence="1">
    <location>
        <begin position="246"/>
        <end position="477"/>
    </location>
</feature>
<accession>A0AAE4K5B3</accession>
<dbReference type="AlphaFoldDB" id="A0AAE4K5B3"/>
<dbReference type="InterPro" id="IPR014982">
    <property type="entry name" value="GSCFA"/>
</dbReference>